<dbReference type="NCBIfam" id="TIGR01414">
    <property type="entry name" value="autotrans_barl"/>
    <property type="match status" value="1"/>
</dbReference>
<name>A0A6I3SAI3_9BURK</name>
<dbReference type="AlphaFoldDB" id="A0A6I3SAI3"/>
<dbReference type="PANTHER" id="PTHR12338">
    <property type="entry name" value="AUTOTRANSPORTER"/>
    <property type="match status" value="1"/>
</dbReference>
<proteinExistence type="predicted"/>
<dbReference type="InterPro" id="IPR011050">
    <property type="entry name" value="Pectin_lyase_fold/virulence"/>
</dbReference>
<dbReference type="Proteomes" id="UP000462362">
    <property type="component" value="Unassembled WGS sequence"/>
</dbReference>
<organism evidence="2 3">
    <name type="scientific">Parasutterella excrementihominis</name>
    <dbReference type="NCBI Taxonomy" id="487175"/>
    <lineage>
        <taxon>Bacteria</taxon>
        <taxon>Pseudomonadati</taxon>
        <taxon>Pseudomonadota</taxon>
        <taxon>Betaproteobacteria</taxon>
        <taxon>Burkholderiales</taxon>
        <taxon>Sutterellaceae</taxon>
        <taxon>Parasutterella</taxon>
    </lineage>
</organism>
<dbReference type="Pfam" id="PF03797">
    <property type="entry name" value="Autotransporter"/>
    <property type="match status" value="1"/>
</dbReference>
<dbReference type="Gene3D" id="2.40.128.130">
    <property type="entry name" value="Autotransporter beta-domain"/>
    <property type="match status" value="1"/>
</dbReference>
<comment type="caution">
    <text evidence="2">The sequence shown here is derived from an EMBL/GenBank/DDBJ whole genome shotgun (WGS) entry which is preliminary data.</text>
</comment>
<dbReference type="InterPro" id="IPR036709">
    <property type="entry name" value="Autotransporte_beta_dom_sf"/>
</dbReference>
<dbReference type="InterPro" id="IPR043990">
    <property type="entry name" value="AC_1"/>
</dbReference>
<dbReference type="SUPFAM" id="SSF51126">
    <property type="entry name" value="Pectin lyase-like"/>
    <property type="match status" value="1"/>
</dbReference>
<dbReference type="InterPro" id="IPR005546">
    <property type="entry name" value="Autotransporte_beta"/>
</dbReference>
<gene>
    <name evidence="2" type="ORF">GMD42_12095</name>
</gene>
<sequence length="1055" mass="113441">MNNMKVLHNGSGLDKLIKNSPLSAKAPFIRKHSALAVAACLIFPLNDAIANIEGYNFPFSEAYLVFVDNEQDVTSNSNDPNDVSNRENRPLFFWAKNGSYTLETRALTIYSPSYFQAGGETTFTPLPTDSVQQGQTASLSLPQIVLGQSYVSEREPNLFINVIGSGNGDVSFNARTISAYSGQTNYISLYVDGGNLNNNNETQLNVASSFNIIDSNVQASFVVKNSASVSVGAGSTSNSTAQLNFSKENDRFLIENARNVSFAENLSFTNKVKNLAVMGEISDQALIRNSNFSVGKTFLFGGSEYGDVRGTDNAFLQIINDEGVNAEFNVGSLVIQAPSAGNKTSLLVGHGANVKTSSPVIVQAQKEGATAQLLLGDTSSNEGFYNLNAPEVQLKGPGDAKVVFNNGHTGDSAQELRIPIVGNGSVEIQSGRTLFTVPTGYDGQTLIAEQGTLILPTLNSVGQSSIVDNGELVYTGVKGTLQDKISGTGAVSFDKNANVTIQTDTEWTGPTNLRDAIVTLGTSEKPVLMNSSSVNISSESSLSGFGLIKGSLNNEGFLGIGNLDSTETAELRVGKDLNNSGQIVLGNGKSTGNKLIVAGNYSGDNGHILFNTFLGGDNSLTDMLIVEGDTSGRTIVHVNNLGGPGEQTLNGIKLIDVSGKSDGNFVQSTRLAAGAYDYELKRGKGSDSRNWYLISDLTDKTKPDNPNNEDNGGNGGDNGNGGNGDDGKVIPIVRPEAGAYIGNEAVVHSLFTNRLQDRIGDLWFTDPHSDKNETRNFWMRMQGGYTSWKESSGQIKNRTLTAATQLGTELLSFSSNGTNRFQFGWMGGYGHGRTKSHNPYSGYRAIGSVDGLNFGVTGTWFQNGTGREGAYVDTWLTYGWFKNRVKSSGVESYHSKGLTGSLETGYTLKVSEFDTSEGRQVGIYFQPQAQVIWSGIKTDNFTESNGTRIEAVGKNNVTTRLGARTIFHLKNQANPKYEGAQVFIEGNWIHNTKDYGVTMNGVNLKQKGVRNLGEFKTGVDSRLNPNLHLWANTAVRAGSYHYRDLSFMAGLKYSF</sequence>
<dbReference type="InterPro" id="IPR050909">
    <property type="entry name" value="Bact_Autotransporter_VF"/>
</dbReference>
<dbReference type="Gene3D" id="2.160.20.20">
    <property type="match status" value="1"/>
</dbReference>
<evidence type="ECO:0000313" key="2">
    <source>
        <dbReference type="EMBL" id="MTU44329.1"/>
    </source>
</evidence>
<dbReference type="SMART" id="SM00869">
    <property type="entry name" value="Autotransporter"/>
    <property type="match status" value="1"/>
</dbReference>
<feature type="region of interest" description="Disordered" evidence="1">
    <location>
        <begin position="696"/>
        <end position="730"/>
    </location>
</feature>
<dbReference type="GO" id="GO:0019867">
    <property type="term" value="C:outer membrane"/>
    <property type="evidence" value="ECO:0007669"/>
    <property type="project" value="InterPro"/>
</dbReference>
<dbReference type="EMBL" id="WNCL01000062">
    <property type="protein sequence ID" value="MTU44329.1"/>
    <property type="molecule type" value="Genomic_DNA"/>
</dbReference>
<dbReference type="SUPFAM" id="SSF103515">
    <property type="entry name" value="Autotransporter"/>
    <property type="match status" value="1"/>
</dbReference>
<reference evidence="2 3" key="1">
    <citation type="journal article" date="2019" name="Nat. Med.">
        <title>A library of human gut bacterial isolates paired with longitudinal multiomics data enables mechanistic microbiome research.</title>
        <authorList>
            <person name="Poyet M."/>
            <person name="Groussin M."/>
            <person name="Gibbons S.M."/>
            <person name="Avila-Pacheco J."/>
            <person name="Jiang X."/>
            <person name="Kearney S.M."/>
            <person name="Perrotta A.R."/>
            <person name="Berdy B."/>
            <person name="Zhao S."/>
            <person name="Lieberman T.D."/>
            <person name="Swanson P.K."/>
            <person name="Smith M."/>
            <person name="Roesemann S."/>
            <person name="Alexander J.E."/>
            <person name="Rich S.A."/>
            <person name="Livny J."/>
            <person name="Vlamakis H."/>
            <person name="Clish C."/>
            <person name="Bullock K."/>
            <person name="Deik A."/>
            <person name="Scott J."/>
            <person name="Pierce K.A."/>
            <person name="Xavier R.J."/>
            <person name="Alm E.J."/>
        </authorList>
    </citation>
    <scope>NUCLEOTIDE SEQUENCE [LARGE SCALE GENOMIC DNA]</scope>
    <source>
        <strain evidence="2 3">BIOML-A2</strain>
    </source>
</reference>
<dbReference type="RefSeq" id="WP_155168371.1">
    <property type="nucleotide sequence ID" value="NZ_WNCA01000058.1"/>
</dbReference>
<protein>
    <submittedName>
        <fullName evidence="2">Autotransporter outer membrane beta-barrel domain-containing protein</fullName>
    </submittedName>
</protein>
<dbReference type="Pfam" id="PF18883">
    <property type="entry name" value="AC_1"/>
    <property type="match status" value="1"/>
</dbReference>
<dbReference type="PROSITE" id="PS51208">
    <property type="entry name" value="AUTOTRANSPORTER"/>
    <property type="match status" value="1"/>
</dbReference>
<dbReference type="InterPro" id="IPR006315">
    <property type="entry name" value="OM_autotransptr_brl_dom"/>
</dbReference>
<dbReference type="PANTHER" id="PTHR12338:SF5">
    <property type="entry name" value="ANTIGEN 43-RELATED"/>
    <property type="match status" value="1"/>
</dbReference>
<feature type="compositionally biased region" description="Gly residues" evidence="1">
    <location>
        <begin position="712"/>
        <end position="724"/>
    </location>
</feature>
<evidence type="ECO:0000313" key="3">
    <source>
        <dbReference type="Proteomes" id="UP000462362"/>
    </source>
</evidence>
<accession>A0A6I3SAI3</accession>
<dbReference type="InterPro" id="IPR012332">
    <property type="entry name" value="Autotransporter_pectin_lyase_C"/>
</dbReference>
<evidence type="ECO:0000256" key="1">
    <source>
        <dbReference type="SAM" id="MobiDB-lite"/>
    </source>
</evidence>
<dbReference type="CDD" id="cd01344">
    <property type="entry name" value="PL2_Passenger_AT"/>
    <property type="match status" value="1"/>
</dbReference>